<sequence length="558" mass="62404">MANDEYDFLFKVVLIGDSGVGKSNLLSRFTRNEFNLDSKSTIGVEFATRSIQVDSKTIKAQIWDTAGQERYRAITSAYYRGAVGALLVYDISKHQTYENVTRWLKELREHADANIVIMLVGNKSDLRHLRAVPTDEAKSFASENHLSFIETSALDASNVELAFQNILTEIYRIVSSKALESGEDTSPPIAGTSISLSKAADDAIILDVPPPPQSVQIRLLSPGRAKKKFWESYLHTISCNVTLRVASHFNTTFSTFLHYHNLPNGEMAAVYKALSKSAGDSKSAPTANGAPVKRNKQRVLILSSRGVTYRHRHLLKDLASMMPHGRVDAKYDQKKRLGELNELAISTFGFVGLPRKWPFEGTEKDVDTNMHGNSFQRRQTVLRASFDSEPHLQVIKQLFLQTMGVPPLQKRSKPFIDHVLSFSVADGRIFMRVYQVQETEASKKDGAEGEEAAEAGKKRKSHHVEKELDVSLLEIGPRCVLQPIIIQEGSFGGALLYENKHFVSPNQVRADKRRQGASKNNARAEQHMNRQSKMGNLGLRTDGDHKPVDQLDSRELFA</sequence>
<dbReference type="AlphaFoldDB" id="A0A553HY01"/>
<dbReference type="InterPro" id="IPR050209">
    <property type="entry name" value="Rab_GTPases_membrane_traffic"/>
</dbReference>
<evidence type="ECO:0000259" key="9">
    <source>
        <dbReference type="PROSITE" id="PS50833"/>
    </source>
</evidence>
<dbReference type="CDD" id="cd01868">
    <property type="entry name" value="Rab11_like"/>
    <property type="match status" value="1"/>
</dbReference>
<dbReference type="FunFam" id="3.40.50.300:FF:000085">
    <property type="entry name" value="Putative ras-related protein rab-11a"/>
    <property type="match status" value="1"/>
</dbReference>
<dbReference type="PROSITE" id="PS51421">
    <property type="entry name" value="RAS"/>
    <property type="match status" value="1"/>
</dbReference>
<dbReference type="Pfam" id="PF04427">
    <property type="entry name" value="Brix"/>
    <property type="match status" value="1"/>
</dbReference>
<evidence type="ECO:0000256" key="5">
    <source>
        <dbReference type="ARBA" id="ARBA00023288"/>
    </source>
</evidence>
<dbReference type="EMBL" id="VFLP01000033">
    <property type="protein sequence ID" value="TRX92817.1"/>
    <property type="molecule type" value="Genomic_DNA"/>
</dbReference>
<evidence type="ECO:0000256" key="1">
    <source>
        <dbReference type="ARBA" id="ARBA00006270"/>
    </source>
</evidence>
<reference evidence="11" key="1">
    <citation type="submission" date="2019-06" db="EMBL/GenBank/DDBJ databases">
        <title>Draft genome sequence of the griseofulvin-producing fungus Xylaria cubensis strain G536.</title>
        <authorList>
            <person name="Mead M.E."/>
            <person name="Raja H.A."/>
            <person name="Steenwyk J.L."/>
            <person name="Knowles S.L."/>
            <person name="Oberlies N.H."/>
            <person name="Rokas A."/>
        </authorList>
    </citation>
    <scope>NUCLEOTIDE SEQUENCE [LARGE SCALE GENOMIC DNA]</scope>
    <source>
        <strain evidence="11">G536</strain>
    </source>
</reference>
<feature type="region of interest" description="Disordered" evidence="8">
    <location>
        <begin position="506"/>
        <end position="558"/>
    </location>
</feature>
<dbReference type="PANTHER" id="PTHR47979">
    <property type="entry name" value="DRAB11-RELATED"/>
    <property type="match status" value="1"/>
</dbReference>
<protein>
    <recommendedName>
        <fullName evidence="9">Brix domain-containing protein</fullName>
    </recommendedName>
</protein>
<dbReference type="Gene3D" id="3.40.50.300">
    <property type="entry name" value="P-loop containing nucleotide triphosphate hydrolases"/>
    <property type="match status" value="1"/>
</dbReference>
<keyword evidence="5" id="KW-0449">Lipoprotein</keyword>
<name>A0A553HY01_9PEZI</name>
<proteinExistence type="inferred from homology"/>
<dbReference type="Proteomes" id="UP000319160">
    <property type="component" value="Unassembled WGS sequence"/>
</dbReference>
<dbReference type="InterPro" id="IPR007109">
    <property type="entry name" value="Brix"/>
</dbReference>
<dbReference type="GO" id="GO:0005525">
    <property type="term" value="F:GTP binding"/>
    <property type="evidence" value="ECO:0007669"/>
    <property type="project" value="UniProtKB-KW"/>
</dbReference>
<dbReference type="PROSITE" id="PS50833">
    <property type="entry name" value="BRIX"/>
    <property type="match status" value="1"/>
</dbReference>
<comment type="subcellular location">
    <subcellularLocation>
        <location evidence="7">Endomembrane system</location>
        <topology evidence="7">Lipid-anchor</topology>
    </subcellularLocation>
</comment>
<accession>A0A553HY01</accession>
<evidence type="ECO:0000256" key="8">
    <source>
        <dbReference type="SAM" id="MobiDB-lite"/>
    </source>
</evidence>
<evidence type="ECO:0000256" key="4">
    <source>
        <dbReference type="ARBA" id="ARBA00023136"/>
    </source>
</evidence>
<dbReference type="SMART" id="SM00176">
    <property type="entry name" value="RAN"/>
    <property type="match status" value="1"/>
</dbReference>
<dbReference type="PROSITE" id="PS51420">
    <property type="entry name" value="RHO"/>
    <property type="match status" value="1"/>
</dbReference>
<keyword evidence="11" id="KW-1185">Reference proteome</keyword>
<gene>
    <name evidence="10" type="ORF">FHL15_006223</name>
</gene>
<dbReference type="NCBIfam" id="TIGR00231">
    <property type="entry name" value="small_GTP"/>
    <property type="match status" value="1"/>
</dbReference>
<evidence type="ECO:0000313" key="11">
    <source>
        <dbReference type="Proteomes" id="UP000319160"/>
    </source>
</evidence>
<dbReference type="OrthoDB" id="9989112at2759"/>
<dbReference type="GO" id="GO:0019843">
    <property type="term" value="F:rRNA binding"/>
    <property type="evidence" value="ECO:0007669"/>
    <property type="project" value="InterPro"/>
</dbReference>
<dbReference type="InterPro" id="IPR005225">
    <property type="entry name" value="Small_GTP-bd"/>
</dbReference>
<dbReference type="GO" id="GO:0012505">
    <property type="term" value="C:endomembrane system"/>
    <property type="evidence" value="ECO:0007669"/>
    <property type="project" value="UniProtKB-SubCell"/>
</dbReference>
<keyword evidence="2" id="KW-0547">Nucleotide-binding</keyword>
<comment type="caution">
    <text evidence="10">The sequence shown here is derived from an EMBL/GenBank/DDBJ whole genome shotgun (WGS) entry which is preliminary data.</text>
</comment>
<evidence type="ECO:0000313" key="10">
    <source>
        <dbReference type="EMBL" id="TRX92817.1"/>
    </source>
</evidence>
<dbReference type="PROSITE" id="PS51419">
    <property type="entry name" value="RAB"/>
    <property type="match status" value="1"/>
</dbReference>
<dbReference type="InterPro" id="IPR027417">
    <property type="entry name" value="P-loop_NTPase"/>
</dbReference>
<dbReference type="SUPFAM" id="SSF52540">
    <property type="entry name" value="P-loop containing nucleoside triphosphate hydrolases"/>
    <property type="match status" value="1"/>
</dbReference>
<organism evidence="10 11">
    <name type="scientific">Xylaria flabelliformis</name>
    <dbReference type="NCBI Taxonomy" id="2512241"/>
    <lineage>
        <taxon>Eukaryota</taxon>
        <taxon>Fungi</taxon>
        <taxon>Dikarya</taxon>
        <taxon>Ascomycota</taxon>
        <taxon>Pezizomycotina</taxon>
        <taxon>Sordariomycetes</taxon>
        <taxon>Xylariomycetidae</taxon>
        <taxon>Xylariales</taxon>
        <taxon>Xylariaceae</taxon>
        <taxon>Xylaria</taxon>
    </lineage>
</organism>
<dbReference type="InterPro" id="IPR001806">
    <property type="entry name" value="Small_GTPase"/>
</dbReference>
<evidence type="ECO:0000256" key="2">
    <source>
        <dbReference type="ARBA" id="ARBA00022741"/>
    </source>
</evidence>
<dbReference type="STRING" id="2512241.A0A553HY01"/>
<keyword evidence="6" id="KW-0636">Prenylation</keyword>
<dbReference type="GO" id="GO:0006364">
    <property type="term" value="P:rRNA processing"/>
    <property type="evidence" value="ECO:0007669"/>
    <property type="project" value="InterPro"/>
</dbReference>
<dbReference type="GO" id="GO:0003924">
    <property type="term" value="F:GTPase activity"/>
    <property type="evidence" value="ECO:0007669"/>
    <property type="project" value="InterPro"/>
</dbReference>
<dbReference type="SMART" id="SM00174">
    <property type="entry name" value="RHO"/>
    <property type="match status" value="1"/>
</dbReference>
<evidence type="ECO:0000256" key="6">
    <source>
        <dbReference type="ARBA" id="ARBA00023289"/>
    </source>
</evidence>
<evidence type="ECO:0000256" key="7">
    <source>
        <dbReference type="ARBA" id="ARBA00037868"/>
    </source>
</evidence>
<keyword evidence="3" id="KW-0342">GTP-binding</keyword>
<feature type="domain" description="Brix" evidence="9">
    <location>
        <begin position="297"/>
        <end position="492"/>
    </location>
</feature>
<dbReference type="GO" id="GO:0031410">
    <property type="term" value="C:cytoplasmic vesicle"/>
    <property type="evidence" value="ECO:0007669"/>
    <property type="project" value="UniProtKB-ARBA"/>
</dbReference>
<dbReference type="SMART" id="SM00175">
    <property type="entry name" value="RAB"/>
    <property type="match status" value="1"/>
</dbReference>
<evidence type="ECO:0000256" key="3">
    <source>
        <dbReference type="ARBA" id="ARBA00023134"/>
    </source>
</evidence>
<dbReference type="Pfam" id="PF00071">
    <property type="entry name" value="Ras"/>
    <property type="match status" value="1"/>
</dbReference>
<dbReference type="PRINTS" id="PR00449">
    <property type="entry name" value="RASTRNSFRMNG"/>
</dbReference>
<comment type="similarity">
    <text evidence="1">Belongs to the small GTPase superfamily. Rab family.</text>
</comment>
<feature type="compositionally biased region" description="Basic and acidic residues" evidence="8">
    <location>
        <begin position="541"/>
        <end position="558"/>
    </location>
</feature>
<keyword evidence="4" id="KW-0472">Membrane</keyword>
<dbReference type="SMART" id="SM00879">
    <property type="entry name" value="Brix"/>
    <property type="match status" value="1"/>
</dbReference>
<feature type="region of interest" description="Disordered" evidence="8">
    <location>
        <begin position="440"/>
        <end position="463"/>
    </location>
</feature>
<dbReference type="SMART" id="SM00173">
    <property type="entry name" value="RAS"/>
    <property type="match status" value="1"/>
</dbReference>